<dbReference type="InterPro" id="IPR036514">
    <property type="entry name" value="SGNH_hydro_sf"/>
</dbReference>
<dbReference type="InterPro" id="IPR014982">
    <property type="entry name" value="GSCFA"/>
</dbReference>
<evidence type="ECO:0000259" key="1">
    <source>
        <dbReference type="Pfam" id="PF08885"/>
    </source>
</evidence>
<dbReference type="Pfam" id="PF08885">
    <property type="entry name" value="GSCFA"/>
    <property type="match status" value="1"/>
</dbReference>
<evidence type="ECO:0000313" key="3">
    <source>
        <dbReference type="Proteomes" id="UP000474296"/>
    </source>
</evidence>
<protein>
    <submittedName>
        <fullName evidence="2">GSCFA domain-containing protein</fullName>
    </submittedName>
</protein>
<accession>A0A6M0CS46</accession>
<dbReference type="SUPFAM" id="SSF52266">
    <property type="entry name" value="SGNH hydrolase"/>
    <property type="match status" value="1"/>
</dbReference>
<dbReference type="Gene3D" id="3.40.50.1110">
    <property type="entry name" value="SGNH hydrolase"/>
    <property type="match status" value="1"/>
</dbReference>
<organism evidence="2 3">
    <name type="scientific">Spongiivirga citrea</name>
    <dbReference type="NCBI Taxonomy" id="1481457"/>
    <lineage>
        <taxon>Bacteria</taxon>
        <taxon>Pseudomonadati</taxon>
        <taxon>Bacteroidota</taxon>
        <taxon>Flavobacteriia</taxon>
        <taxon>Flavobacteriales</taxon>
        <taxon>Flavobacteriaceae</taxon>
        <taxon>Spongiivirga</taxon>
    </lineage>
</organism>
<keyword evidence="3" id="KW-1185">Reference proteome</keyword>
<gene>
    <name evidence="2" type="ORF">GWK10_16035</name>
</gene>
<dbReference type="Proteomes" id="UP000474296">
    <property type="component" value="Unassembled WGS sequence"/>
</dbReference>
<dbReference type="GO" id="GO:0016788">
    <property type="term" value="F:hydrolase activity, acting on ester bonds"/>
    <property type="evidence" value="ECO:0007669"/>
    <property type="project" value="UniProtKB-ARBA"/>
</dbReference>
<dbReference type="EMBL" id="JAABOQ010000007">
    <property type="protein sequence ID" value="NER18729.1"/>
    <property type="molecule type" value="Genomic_DNA"/>
</dbReference>
<dbReference type="AlphaFoldDB" id="A0A6M0CS46"/>
<sequence length="317" mass="36355">MQLQTKIPLSKSNNQIDYDSKVLLIGSCFVENIGNKLSYFKFRSVQNPFGILFNPVVIENLIANAVGDVQYTSDDVFQYNELWHSFDAHSGLSSLKKEELLNGLNAGLGQTRDQLTNASHVILTLGTAWVYQLKQTNHIVANCHKIPQQEFDKKLLSVSEILSSLQTVVQLIHHLNQKAVVLFTVSPVRHLKDGFVENTRSKSHLVAAIHELIHRSPQNNLNYFPSYELMMDELRDYRFYTEDMIHPNKLAIDYIWEKFQQVWIDENASATMKKVESVQKGLAHRSFNESSDASMRFKAKLQSDIGVLVQQYPHMQF</sequence>
<feature type="domain" description="GSCFA" evidence="1">
    <location>
        <begin position="21"/>
        <end position="259"/>
    </location>
</feature>
<reference evidence="2 3" key="1">
    <citation type="submission" date="2020-01" db="EMBL/GenBank/DDBJ databases">
        <title>Spongiivirga citrea KCTC 32990T.</title>
        <authorList>
            <person name="Wang G."/>
        </authorList>
    </citation>
    <scope>NUCLEOTIDE SEQUENCE [LARGE SCALE GENOMIC DNA]</scope>
    <source>
        <strain evidence="2 3">KCTC 32990</strain>
    </source>
</reference>
<evidence type="ECO:0000313" key="2">
    <source>
        <dbReference type="EMBL" id="NER18729.1"/>
    </source>
</evidence>
<name>A0A6M0CS46_9FLAO</name>
<dbReference type="RefSeq" id="WP_164033416.1">
    <property type="nucleotide sequence ID" value="NZ_JAABOQ010000007.1"/>
</dbReference>
<comment type="caution">
    <text evidence="2">The sequence shown here is derived from an EMBL/GenBank/DDBJ whole genome shotgun (WGS) entry which is preliminary data.</text>
</comment>
<proteinExistence type="predicted"/>